<dbReference type="HOGENOM" id="CLU_077880_1_1_11"/>
<evidence type="ECO:0000256" key="1">
    <source>
        <dbReference type="SAM" id="MobiDB-lite"/>
    </source>
</evidence>
<organism evidence="2 3">
    <name type="scientific">Streptomyces griseus subsp. griseus (strain JCM 4626 / CBS 651.72 / NBRC 13350 / KCC S-0626 / ISP 5235)</name>
    <dbReference type="NCBI Taxonomy" id="455632"/>
    <lineage>
        <taxon>Bacteria</taxon>
        <taxon>Bacillati</taxon>
        <taxon>Actinomycetota</taxon>
        <taxon>Actinomycetes</taxon>
        <taxon>Kitasatosporales</taxon>
        <taxon>Streptomycetaceae</taxon>
        <taxon>Streptomyces</taxon>
    </lineage>
</organism>
<dbReference type="Gene3D" id="1.10.357.10">
    <property type="entry name" value="Tetracycline Repressor, domain 2"/>
    <property type="match status" value="1"/>
</dbReference>
<feature type="region of interest" description="Disordered" evidence="1">
    <location>
        <begin position="185"/>
        <end position="208"/>
    </location>
</feature>
<protein>
    <submittedName>
        <fullName evidence="2">TetR-family transcriptional regulator</fullName>
    </submittedName>
</protein>
<gene>
    <name evidence="2" type="ordered locus">SGR_1587</name>
</gene>
<evidence type="ECO:0000313" key="2">
    <source>
        <dbReference type="EMBL" id="BAG18416.1"/>
    </source>
</evidence>
<dbReference type="InterPro" id="IPR009057">
    <property type="entry name" value="Homeodomain-like_sf"/>
</dbReference>
<evidence type="ECO:0000313" key="3">
    <source>
        <dbReference type="Proteomes" id="UP000001685"/>
    </source>
</evidence>
<dbReference type="AlphaFoldDB" id="B1VWU0"/>
<proteinExistence type="predicted"/>
<dbReference type="EMBL" id="AP009493">
    <property type="protein sequence ID" value="BAG18416.1"/>
    <property type="molecule type" value="Genomic_DNA"/>
</dbReference>
<dbReference type="eggNOG" id="COG1309">
    <property type="taxonomic scope" value="Bacteria"/>
</dbReference>
<dbReference type="KEGG" id="sgr:SGR_1587"/>
<name>B1VWU0_STRGG</name>
<dbReference type="SUPFAM" id="SSF46689">
    <property type="entry name" value="Homeodomain-like"/>
    <property type="match status" value="1"/>
</dbReference>
<accession>B1VWU0</accession>
<dbReference type="Proteomes" id="UP000001685">
    <property type="component" value="Chromosome"/>
</dbReference>
<dbReference type="PATRIC" id="fig|455632.4.peg.1605"/>
<dbReference type="SUPFAM" id="SSF48498">
    <property type="entry name" value="Tetracyclin repressor-like, C-terminal domain"/>
    <property type="match status" value="1"/>
</dbReference>
<sequence>MPGVAARLGVGHSTLYRYVDNREALVRLAVELVAERTVWPSAGPAWRALLTGFADALWGACEAFPGLDEAILTTPGTPRVMVDLLTGYGGALVGAGLTPRDAAVAVDFVADLVFSSSVAMRGLDRRLPDAAGGSSTARERYRRAWARESAGRHPFEAEFTAEETWHGRGWFDDKLDIFLDGLATRIAPGPSRAPDRAASPGPSTEENA</sequence>
<reference evidence="3" key="1">
    <citation type="journal article" date="2008" name="J. Bacteriol.">
        <title>Genome sequence of the streptomycin-producing microorganism Streptomyces griseus IFO 13350.</title>
        <authorList>
            <person name="Ohnishi Y."/>
            <person name="Ishikawa J."/>
            <person name="Hara H."/>
            <person name="Suzuki H."/>
            <person name="Ikenoya M."/>
            <person name="Ikeda H."/>
            <person name="Yamashita A."/>
            <person name="Hattori M."/>
            <person name="Horinouchi S."/>
        </authorList>
    </citation>
    <scope>NUCLEOTIDE SEQUENCE [LARGE SCALE GENOMIC DNA]</scope>
    <source>
        <strain evidence="3">JCM 4626 / NBRC 13350</strain>
    </source>
</reference>
<dbReference type="InterPro" id="IPR036271">
    <property type="entry name" value="Tet_transcr_reg_TetR-rel_C_sf"/>
</dbReference>